<dbReference type="Gene3D" id="3.30.9.10">
    <property type="entry name" value="D-Amino Acid Oxidase, subunit A, domain 2"/>
    <property type="match status" value="1"/>
</dbReference>
<evidence type="ECO:0000313" key="8">
    <source>
        <dbReference type="EMBL" id="OAR05510.1"/>
    </source>
</evidence>
<dbReference type="GO" id="GO:0043799">
    <property type="term" value="F:glycine oxidase activity"/>
    <property type="evidence" value="ECO:0007669"/>
    <property type="project" value="UniProtKB-EC"/>
</dbReference>
<organism evidence="8 9">
    <name type="scientific">Hydrogenibacillus schlegelii</name>
    <name type="common">Bacillus schlegelii</name>
    <dbReference type="NCBI Taxonomy" id="1484"/>
    <lineage>
        <taxon>Bacteria</taxon>
        <taxon>Bacillati</taxon>
        <taxon>Bacillota</taxon>
        <taxon>Bacilli</taxon>
        <taxon>Bacillales</taxon>
        <taxon>Bacillales Family X. Incertae Sedis</taxon>
        <taxon>Hydrogenibacillus</taxon>
    </lineage>
</organism>
<keyword evidence="9" id="KW-1185">Reference proteome</keyword>
<dbReference type="UniPathway" id="UPA00060"/>
<comment type="caution">
    <text evidence="8">The sequence shown here is derived from an EMBL/GenBank/DDBJ whole genome shotgun (WGS) entry which is preliminary data.</text>
</comment>
<comment type="catalytic activity">
    <reaction evidence="4">
        <text>glycine + O2 + H2O = glyoxylate + H2O2 + NH4(+)</text>
        <dbReference type="Rhea" id="RHEA:11532"/>
        <dbReference type="ChEBI" id="CHEBI:15377"/>
        <dbReference type="ChEBI" id="CHEBI:15379"/>
        <dbReference type="ChEBI" id="CHEBI:16240"/>
        <dbReference type="ChEBI" id="CHEBI:28938"/>
        <dbReference type="ChEBI" id="CHEBI:36655"/>
        <dbReference type="ChEBI" id="CHEBI:57305"/>
        <dbReference type="EC" id="1.4.3.19"/>
    </reaction>
</comment>
<dbReference type="PANTHER" id="PTHR13847">
    <property type="entry name" value="SARCOSINE DEHYDROGENASE-RELATED"/>
    <property type="match status" value="1"/>
</dbReference>
<evidence type="ECO:0000256" key="3">
    <source>
        <dbReference type="ARBA" id="ARBA00023002"/>
    </source>
</evidence>
<dbReference type="EMBL" id="JXBB01000001">
    <property type="protein sequence ID" value="OAR05510.1"/>
    <property type="molecule type" value="Genomic_DNA"/>
</dbReference>
<gene>
    <name evidence="8" type="ORF">SA87_11520</name>
</gene>
<feature type="compositionally biased region" description="Gly residues" evidence="6">
    <location>
        <begin position="27"/>
        <end position="46"/>
    </location>
</feature>
<evidence type="ECO:0000256" key="6">
    <source>
        <dbReference type="SAM" id="MobiDB-lite"/>
    </source>
</evidence>
<dbReference type="Pfam" id="PF01266">
    <property type="entry name" value="DAO"/>
    <property type="match status" value="1"/>
</dbReference>
<dbReference type="Gene3D" id="3.50.50.60">
    <property type="entry name" value="FAD/NAD(P)-binding domain"/>
    <property type="match status" value="1"/>
</dbReference>
<dbReference type="InterPro" id="IPR036188">
    <property type="entry name" value="FAD/NAD-bd_sf"/>
</dbReference>
<protein>
    <recommendedName>
        <fullName evidence="5">glycine oxidase</fullName>
        <ecNumber evidence="5">1.4.3.19</ecNumber>
    </recommendedName>
</protein>
<comment type="pathway">
    <text evidence="1">Cofactor biosynthesis; thiamine diphosphate biosynthesis.</text>
</comment>
<dbReference type="EC" id="1.4.3.19" evidence="5"/>
<evidence type="ECO:0000259" key="7">
    <source>
        <dbReference type="Pfam" id="PF01266"/>
    </source>
</evidence>
<dbReference type="AlphaFoldDB" id="A0A179IUG6"/>
<evidence type="ECO:0000313" key="9">
    <source>
        <dbReference type="Proteomes" id="UP000243024"/>
    </source>
</evidence>
<accession>A0A179IUG6</accession>
<dbReference type="InterPro" id="IPR012727">
    <property type="entry name" value="Gly_oxidase_ThiO"/>
</dbReference>
<dbReference type="Proteomes" id="UP000243024">
    <property type="component" value="Unassembled WGS sequence"/>
</dbReference>
<sequence>MVRWAASKPEVGGLQMGGDGEEEVGLGAEGGHRLGGGVPAVQGVGGKPPAELSQKARLRFKIRREAVISRDSKDKGGLPYCDRIEASTWTNPMNREKGDKSPMTEGHHGQTQTGGSVPDAADVLVVGGGMIGLAIARQLAVRGVRVIVAEQAGVGSGASQAAAGMLAAQVETEEDGPFFDLQVASRRLWQKWAHVLPEETGVAIGYRKTGMYRIAGTPHEAEMLQKRLEWQTQKGQSVTWLDAERLRAAVPGLGPEVYGALYAPEDHQVDAVLALRALRLSAVWHGALVMEGTPVISLLKEGARIYGVRTPKGVLTADRVVLAGGLSVPALLEPLGFTFPLEPVRGVACALLADRPFLRETLFGTGWYLTPKADGRLIVGATEEGGAAAAYVPAESLMRILERAMRAVPEIGRFPFRSAWSGIRTRTPDGLPVIGPVPGVEGLFVATGHHRNGILLAPVTGETIAEWIVGQKPPAVAMAFLPERFLKSGSDPTERRERDVQSR</sequence>
<name>A0A179IUG6_HYDSH</name>
<evidence type="ECO:0000256" key="2">
    <source>
        <dbReference type="ARBA" id="ARBA00022977"/>
    </source>
</evidence>
<dbReference type="GO" id="GO:0050660">
    <property type="term" value="F:flavin adenine dinucleotide binding"/>
    <property type="evidence" value="ECO:0007669"/>
    <property type="project" value="InterPro"/>
</dbReference>
<evidence type="ECO:0000256" key="1">
    <source>
        <dbReference type="ARBA" id="ARBA00004948"/>
    </source>
</evidence>
<evidence type="ECO:0000256" key="5">
    <source>
        <dbReference type="ARBA" id="ARBA00050018"/>
    </source>
</evidence>
<dbReference type="InterPro" id="IPR006076">
    <property type="entry name" value="FAD-dep_OxRdtase"/>
</dbReference>
<feature type="compositionally biased region" description="Basic and acidic residues" evidence="6">
    <location>
        <begin position="94"/>
        <end position="108"/>
    </location>
</feature>
<reference evidence="8 9" key="1">
    <citation type="submission" date="2015-09" db="EMBL/GenBank/DDBJ databases">
        <title>Draft genome sequence of Hydrogenibacillus schlegelii DSM 2000.</title>
        <authorList>
            <person name="Hemp J."/>
        </authorList>
    </citation>
    <scope>NUCLEOTIDE SEQUENCE [LARGE SCALE GENOMIC DNA]</scope>
    <source>
        <strain evidence="8 9">MA 48</strain>
    </source>
</reference>
<evidence type="ECO:0000256" key="4">
    <source>
        <dbReference type="ARBA" id="ARBA00049872"/>
    </source>
</evidence>
<dbReference type="SUPFAM" id="SSF54373">
    <property type="entry name" value="FAD-linked reductases, C-terminal domain"/>
    <property type="match status" value="1"/>
</dbReference>
<keyword evidence="3" id="KW-0560">Oxidoreductase</keyword>
<proteinExistence type="predicted"/>
<dbReference type="GO" id="GO:0005737">
    <property type="term" value="C:cytoplasm"/>
    <property type="evidence" value="ECO:0007669"/>
    <property type="project" value="TreeGrafter"/>
</dbReference>
<feature type="domain" description="FAD dependent oxidoreductase" evidence="7">
    <location>
        <begin position="122"/>
        <end position="467"/>
    </location>
</feature>
<dbReference type="STRING" id="1484.SA87_11520"/>
<dbReference type="GO" id="GO:0009229">
    <property type="term" value="P:thiamine diphosphate biosynthetic process"/>
    <property type="evidence" value="ECO:0007669"/>
    <property type="project" value="UniProtKB-UniPathway"/>
</dbReference>
<dbReference type="PANTHER" id="PTHR13847:SF289">
    <property type="entry name" value="GLYCINE OXIDASE"/>
    <property type="match status" value="1"/>
</dbReference>
<dbReference type="SUPFAM" id="SSF51905">
    <property type="entry name" value="FAD/NAD(P)-binding domain"/>
    <property type="match status" value="1"/>
</dbReference>
<keyword evidence="2" id="KW-0784">Thiamine biosynthesis</keyword>
<feature type="region of interest" description="Disordered" evidence="6">
    <location>
        <begin position="87"/>
        <end position="118"/>
    </location>
</feature>
<dbReference type="GO" id="GO:0009228">
    <property type="term" value="P:thiamine biosynthetic process"/>
    <property type="evidence" value="ECO:0007669"/>
    <property type="project" value="UniProtKB-KW"/>
</dbReference>
<feature type="region of interest" description="Disordered" evidence="6">
    <location>
        <begin position="1"/>
        <end position="50"/>
    </location>
</feature>
<dbReference type="NCBIfam" id="TIGR02352">
    <property type="entry name" value="thiamin_ThiO"/>
    <property type="match status" value="1"/>
</dbReference>